<dbReference type="SUPFAM" id="SSF64586">
    <property type="entry name" value="C-terminal domain of ProRS"/>
    <property type="match status" value="1"/>
</dbReference>
<comment type="caution">
    <text evidence="13">The sequence shown here is derived from an EMBL/GenBank/DDBJ whole genome shotgun (WGS) entry which is preliminary data.</text>
</comment>
<evidence type="ECO:0000313" key="15">
    <source>
        <dbReference type="Proteomes" id="UP000308768"/>
    </source>
</evidence>
<dbReference type="InterPro" id="IPR006195">
    <property type="entry name" value="aa-tRNA-synth_II"/>
</dbReference>
<keyword evidence="7" id="KW-0648">Protein biosynthesis</keyword>
<dbReference type="GO" id="GO:0005737">
    <property type="term" value="C:cytoplasm"/>
    <property type="evidence" value="ECO:0007669"/>
    <property type="project" value="InterPro"/>
</dbReference>
<dbReference type="GO" id="GO:0006433">
    <property type="term" value="P:prolyl-tRNA aminoacylation"/>
    <property type="evidence" value="ECO:0007669"/>
    <property type="project" value="InterPro"/>
</dbReference>
<proteinExistence type="inferred from homology"/>
<dbReference type="SUPFAM" id="SSF52954">
    <property type="entry name" value="Class II aaRS ABD-related"/>
    <property type="match status" value="1"/>
</dbReference>
<sequence length="568" mass="64507">MADVAERPKDAEPDGGKPEKREKKGKKESQAKKEPKVKKEKAPQPASKKKSEGPLISITVAKKDDLAEWYSQVIVKSNMLAFYDISGCYILESKTMHIWEETIKPWFKGKIKSIGVKDCIYPLLIPEEYLTKEKDHLEGFEAEVAWVTHGGKSKLEKRLAIRPTSETAMYTHYAKSIQSYRDLPHKRNQWNSVVRWEFKHPMPFIRSREFNWQEGHTAHLTKEDAAKEVRQILDWYADIYQELLACPVVKGMKTTKEKFAGADYTTTIEGFIPLTGRGIQAATSHHLGQHFSRMFNIKVEDPSTNEDGTKKPPIFAYQNSWGFTTRSIGVMVLTHGDDTGLVLPPRVAEHQVVIVPVGINNKMTDEDKASLYKKISDLEDRMASANIRVMNDTRDYLTAGQKFNEWELQGIPLRLEIGPKDLEKGVVTTSRRDVQGEKGTIEISENFAKDIAALLETIQSDLFRRADEAYRAHRKRVSDWKDFVPALNDKNVCIIPFCEEEACEDEIKKSSARTDEGDSVAEDARAPAMGAKSLCIPFEQFDLPEGTKCLGPTCERAAKHWTMFGRSY</sequence>
<keyword evidence="6" id="KW-0067">ATP-binding</keyword>
<evidence type="ECO:0000256" key="3">
    <source>
        <dbReference type="ARBA" id="ARBA00019110"/>
    </source>
</evidence>
<keyword evidence="8" id="KW-0030">Aminoacyl-tRNA synthetase</keyword>
<evidence type="ECO:0000256" key="7">
    <source>
        <dbReference type="ARBA" id="ARBA00022917"/>
    </source>
</evidence>
<dbReference type="Pfam" id="PF03129">
    <property type="entry name" value="HGTP_anticodon"/>
    <property type="match status" value="1"/>
</dbReference>
<evidence type="ECO:0000256" key="10">
    <source>
        <dbReference type="ARBA" id="ARBA00047671"/>
    </source>
</evidence>
<dbReference type="OrthoDB" id="1350766at2759"/>
<feature type="domain" description="Aminoacyl-transfer RNA synthetases class-II family profile" evidence="12">
    <location>
        <begin position="100"/>
        <end position="344"/>
    </location>
</feature>
<dbReference type="CDD" id="cd00862">
    <property type="entry name" value="ProRS_anticodon_zinc"/>
    <property type="match status" value="1"/>
</dbReference>
<dbReference type="InterPro" id="IPR017449">
    <property type="entry name" value="Pro-tRNA_synth_II"/>
</dbReference>
<dbReference type="Gene3D" id="3.40.50.800">
    <property type="entry name" value="Anticodon-binding domain"/>
    <property type="match status" value="1"/>
</dbReference>
<dbReference type="PANTHER" id="PTHR43382:SF2">
    <property type="entry name" value="BIFUNCTIONAL GLUTAMATE_PROLINE--TRNA LIGASE"/>
    <property type="match status" value="1"/>
</dbReference>
<evidence type="ECO:0000256" key="1">
    <source>
        <dbReference type="ARBA" id="ARBA00008226"/>
    </source>
</evidence>
<accession>A0A4U0XK84</accession>
<dbReference type="EMBL" id="NAJN01000219">
    <property type="protein sequence ID" value="TKA76801.1"/>
    <property type="molecule type" value="Genomic_DNA"/>
</dbReference>
<dbReference type="Gene3D" id="3.30.930.10">
    <property type="entry name" value="Bira Bifunctional Protein, Domain 2"/>
    <property type="match status" value="1"/>
</dbReference>
<gene>
    <name evidence="14" type="ORF">B0A49_00550</name>
    <name evidence="13" type="ORF">B0A49_02389</name>
</gene>
<evidence type="ECO:0000256" key="6">
    <source>
        <dbReference type="ARBA" id="ARBA00022840"/>
    </source>
</evidence>
<dbReference type="GO" id="GO:0004827">
    <property type="term" value="F:proline-tRNA ligase activity"/>
    <property type="evidence" value="ECO:0007669"/>
    <property type="project" value="UniProtKB-EC"/>
</dbReference>
<dbReference type="PROSITE" id="PS50862">
    <property type="entry name" value="AA_TRNA_LIGASE_II"/>
    <property type="match status" value="1"/>
</dbReference>
<keyword evidence="4" id="KW-0436">Ligase</keyword>
<dbReference type="GO" id="GO:0017101">
    <property type="term" value="C:aminoacyl-tRNA synthetase multienzyme complex"/>
    <property type="evidence" value="ECO:0007669"/>
    <property type="project" value="TreeGrafter"/>
</dbReference>
<evidence type="ECO:0000259" key="12">
    <source>
        <dbReference type="PROSITE" id="PS50862"/>
    </source>
</evidence>
<dbReference type="Proteomes" id="UP000308768">
    <property type="component" value="Unassembled WGS sequence"/>
</dbReference>
<dbReference type="CDD" id="cd00778">
    <property type="entry name" value="ProRS_core_arch_euk"/>
    <property type="match status" value="1"/>
</dbReference>
<dbReference type="FunFam" id="3.30.930.10:FF:000037">
    <property type="entry name" value="Proline--tRNA ligase"/>
    <property type="match status" value="1"/>
</dbReference>
<dbReference type="AlphaFoldDB" id="A0A4U0XK84"/>
<evidence type="ECO:0000256" key="8">
    <source>
        <dbReference type="ARBA" id="ARBA00023146"/>
    </source>
</evidence>
<dbReference type="InterPro" id="IPR016061">
    <property type="entry name" value="Pro-tRNA_ligase_II_C"/>
</dbReference>
<name>A0A4U0XK84_9PEZI</name>
<dbReference type="STRING" id="331657.A0A4U0XK84"/>
<dbReference type="SUPFAM" id="SSF55681">
    <property type="entry name" value="Class II aaRS and biotin synthetases"/>
    <property type="match status" value="1"/>
</dbReference>
<dbReference type="InterPro" id="IPR033721">
    <property type="entry name" value="ProRS_core_arch_euk"/>
</dbReference>
<evidence type="ECO:0000256" key="4">
    <source>
        <dbReference type="ARBA" id="ARBA00022598"/>
    </source>
</evidence>
<dbReference type="HAMAP" id="MF_01571">
    <property type="entry name" value="Pro_tRNA_synth_type3"/>
    <property type="match status" value="1"/>
</dbReference>
<dbReference type="EC" id="6.1.1.15" evidence="2"/>
<dbReference type="NCBIfam" id="TIGR00408">
    <property type="entry name" value="proS_fam_I"/>
    <property type="match status" value="1"/>
</dbReference>
<dbReference type="EMBL" id="NAJN01000022">
    <property type="protein sequence ID" value="TKA81498.1"/>
    <property type="molecule type" value="Genomic_DNA"/>
</dbReference>
<dbReference type="Gene3D" id="3.30.110.30">
    <property type="entry name" value="C-terminal domain of ProRS"/>
    <property type="match status" value="1"/>
</dbReference>
<dbReference type="InterPro" id="IPR004499">
    <property type="entry name" value="Pro-tRNA-ligase_IIa_arc-type"/>
</dbReference>
<evidence type="ECO:0000256" key="11">
    <source>
        <dbReference type="SAM" id="MobiDB-lite"/>
    </source>
</evidence>
<evidence type="ECO:0000256" key="5">
    <source>
        <dbReference type="ARBA" id="ARBA00022741"/>
    </source>
</evidence>
<dbReference type="PANTHER" id="PTHR43382">
    <property type="entry name" value="PROLYL-TRNA SYNTHETASE"/>
    <property type="match status" value="1"/>
</dbReference>
<dbReference type="Pfam" id="PF00587">
    <property type="entry name" value="tRNA-synt_2b"/>
    <property type="match status" value="1"/>
</dbReference>
<evidence type="ECO:0000256" key="2">
    <source>
        <dbReference type="ARBA" id="ARBA00012831"/>
    </source>
</evidence>
<dbReference type="InterPro" id="IPR036621">
    <property type="entry name" value="Anticodon-bd_dom_sf"/>
</dbReference>
<evidence type="ECO:0000256" key="9">
    <source>
        <dbReference type="ARBA" id="ARBA00029731"/>
    </source>
</evidence>
<comment type="catalytic activity">
    <reaction evidence="10">
        <text>tRNA(Pro) + L-proline + ATP = L-prolyl-tRNA(Pro) + AMP + diphosphate</text>
        <dbReference type="Rhea" id="RHEA:14305"/>
        <dbReference type="Rhea" id="RHEA-COMP:9700"/>
        <dbReference type="Rhea" id="RHEA-COMP:9702"/>
        <dbReference type="ChEBI" id="CHEBI:30616"/>
        <dbReference type="ChEBI" id="CHEBI:33019"/>
        <dbReference type="ChEBI" id="CHEBI:60039"/>
        <dbReference type="ChEBI" id="CHEBI:78442"/>
        <dbReference type="ChEBI" id="CHEBI:78532"/>
        <dbReference type="ChEBI" id="CHEBI:456215"/>
        <dbReference type="EC" id="6.1.1.15"/>
    </reaction>
</comment>
<dbReference type="FunFam" id="3.40.50.800:FF:000005">
    <property type="entry name" value="bifunctional glutamate/proline--tRNA ligase"/>
    <property type="match status" value="1"/>
</dbReference>
<evidence type="ECO:0000313" key="14">
    <source>
        <dbReference type="EMBL" id="TKA81498.1"/>
    </source>
</evidence>
<keyword evidence="5" id="KW-0547">Nucleotide-binding</keyword>
<dbReference type="SMART" id="SM00946">
    <property type="entry name" value="ProRS-C_1"/>
    <property type="match status" value="1"/>
</dbReference>
<keyword evidence="15" id="KW-1185">Reference proteome</keyword>
<dbReference type="Pfam" id="PF09180">
    <property type="entry name" value="ProRS-C_1"/>
    <property type="match status" value="1"/>
</dbReference>
<evidence type="ECO:0000313" key="13">
    <source>
        <dbReference type="EMBL" id="TKA76801.1"/>
    </source>
</evidence>
<feature type="compositionally biased region" description="Basic and acidic residues" evidence="11">
    <location>
        <begin position="1"/>
        <end position="34"/>
    </location>
</feature>
<reference evidence="13 15" key="1">
    <citation type="submission" date="2017-03" db="EMBL/GenBank/DDBJ databases">
        <title>Genomes of endolithic fungi from Antarctica.</title>
        <authorList>
            <person name="Coleine C."/>
            <person name="Masonjones S."/>
            <person name="Stajich J.E."/>
        </authorList>
    </citation>
    <scope>NUCLEOTIDE SEQUENCE [LARGE SCALE GENOMIC DNA]</scope>
    <source>
        <strain evidence="13 15">CCFEE 5187</strain>
    </source>
</reference>
<dbReference type="FunFam" id="3.30.110.30:FF:000001">
    <property type="entry name" value="Bifunctional glutamate/proline--tRNA ligase"/>
    <property type="match status" value="1"/>
</dbReference>
<dbReference type="InterPro" id="IPR045864">
    <property type="entry name" value="aa-tRNA-synth_II/BPL/LPL"/>
</dbReference>
<organism evidence="13 15">
    <name type="scientific">Cryomyces minteri</name>
    <dbReference type="NCBI Taxonomy" id="331657"/>
    <lineage>
        <taxon>Eukaryota</taxon>
        <taxon>Fungi</taxon>
        <taxon>Dikarya</taxon>
        <taxon>Ascomycota</taxon>
        <taxon>Pezizomycotina</taxon>
        <taxon>Dothideomycetes</taxon>
        <taxon>Dothideomycetes incertae sedis</taxon>
        <taxon>Cryomyces</taxon>
    </lineage>
</organism>
<feature type="region of interest" description="Disordered" evidence="11">
    <location>
        <begin position="1"/>
        <end position="51"/>
    </location>
</feature>
<protein>
    <recommendedName>
        <fullName evidence="3">Proline--tRNA ligase</fullName>
        <ecNumber evidence="2">6.1.1.15</ecNumber>
    </recommendedName>
    <alternativeName>
        <fullName evidence="9">Prolyl-tRNA synthetase</fullName>
    </alternativeName>
</protein>
<dbReference type="PRINTS" id="PR01046">
    <property type="entry name" value="TRNASYNTHPRO"/>
</dbReference>
<comment type="similarity">
    <text evidence="1">Belongs to the class-II aminoacyl-tRNA synthetase family.</text>
</comment>
<dbReference type="GO" id="GO:0005524">
    <property type="term" value="F:ATP binding"/>
    <property type="evidence" value="ECO:0007669"/>
    <property type="project" value="UniProtKB-KW"/>
</dbReference>
<dbReference type="InterPro" id="IPR002316">
    <property type="entry name" value="Pro-tRNA-ligase_IIa"/>
</dbReference>
<dbReference type="InterPro" id="IPR002314">
    <property type="entry name" value="aa-tRNA-synt_IIb"/>
</dbReference>
<dbReference type="InterPro" id="IPR004154">
    <property type="entry name" value="Anticodon-bd"/>
</dbReference>